<sequence length="126" mass="13455">MAGAKSLSLAVAAILALAAVAAQGGEKIPGGWQPIKDPKDAKVVEVAKFAVAEHNRHRRPHATNLLLEAVVNGQTEVVNGVNYRLLVSAVAAGGGRKFGQPRKYVTVVNVREEEKKLISFQSLIDY</sequence>
<protein>
    <submittedName>
        <fullName evidence="5">Cysteine proteinase inhibitor 5</fullName>
    </submittedName>
</protein>
<comment type="caution">
    <text evidence="5">The sequence shown here is derived from an EMBL/GenBank/DDBJ whole genome shotgun (WGS) entry which is preliminary data.</text>
</comment>
<dbReference type="Pfam" id="PF16845">
    <property type="entry name" value="SQAPI"/>
    <property type="match status" value="1"/>
</dbReference>
<evidence type="ECO:0000259" key="4">
    <source>
        <dbReference type="SMART" id="SM00043"/>
    </source>
</evidence>
<dbReference type="SMART" id="SM00043">
    <property type="entry name" value="CY"/>
    <property type="match status" value="1"/>
</dbReference>
<dbReference type="OrthoDB" id="2016588at2759"/>
<name>A0A9N7N8F8_STRHE</name>
<dbReference type="InterPro" id="IPR046350">
    <property type="entry name" value="Cystatin_sf"/>
</dbReference>
<evidence type="ECO:0000256" key="1">
    <source>
        <dbReference type="ARBA" id="ARBA00022690"/>
    </source>
</evidence>
<dbReference type="PANTHER" id="PTHR47364">
    <property type="entry name" value="CYSTEINE PROTEINASE INHIBITOR 5"/>
    <property type="match status" value="1"/>
</dbReference>
<proteinExistence type="predicted"/>
<dbReference type="AlphaFoldDB" id="A0A9N7N8F8"/>
<keyword evidence="1" id="KW-0646">Protease inhibitor</keyword>
<feature type="domain" description="Cystatin" evidence="4">
    <location>
        <begin position="27"/>
        <end position="123"/>
    </location>
</feature>
<feature type="chain" id="PRO_5040466500" evidence="3">
    <location>
        <begin position="23"/>
        <end position="126"/>
    </location>
</feature>
<dbReference type="SUPFAM" id="SSF54403">
    <property type="entry name" value="Cystatin/monellin"/>
    <property type="match status" value="1"/>
</dbReference>
<keyword evidence="6" id="KW-1185">Reference proteome</keyword>
<feature type="signal peptide" evidence="3">
    <location>
        <begin position="1"/>
        <end position="22"/>
    </location>
</feature>
<reference evidence="5" key="1">
    <citation type="submission" date="2019-12" db="EMBL/GenBank/DDBJ databases">
        <authorList>
            <person name="Scholes J."/>
        </authorList>
    </citation>
    <scope>NUCLEOTIDE SEQUENCE</scope>
</reference>
<dbReference type="Gene3D" id="3.10.450.10">
    <property type="match status" value="1"/>
</dbReference>
<dbReference type="CDD" id="cd00042">
    <property type="entry name" value="CY"/>
    <property type="match status" value="1"/>
</dbReference>
<evidence type="ECO:0000256" key="2">
    <source>
        <dbReference type="ARBA" id="ARBA00022704"/>
    </source>
</evidence>
<evidence type="ECO:0000256" key="3">
    <source>
        <dbReference type="SAM" id="SignalP"/>
    </source>
</evidence>
<dbReference type="GO" id="GO:0004869">
    <property type="term" value="F:cysteine-type endopeptidase inhibitor activity"/>
    <property type="evidence" value="ECO:0007669"/>
    <property type="project" value="UniProtKB-KW"/>
</dbReference>
<keyword evidence="3" id="KW-0732">Signal</keyword>
<gene>
    <name evidence="5" type="ORF">SHERM_22701</name>
</gene>
<dbReference type="EMBL" id="CACSLK010027652">
    <property type="protein sequence ID" value="CAA0827004.1"/>
    <property type="molecule type" value="Genomic_DNA"/>
</dbReference>
<evidence type="ECO:0000313" key="6">
    <source>
        <dbReference type="Proteomes" id="UP001153555"/>
    </source>
</evidence>
<accession>A0A9N7N8F8</accession>
<keyword evidence="2" id="KW-0789">Thiol protease inhibitor</keyword>
<organism evidence="5 6">
    <name type="scientific">Striga hermonthica</name>
    <name type="common">Purple witchweed</name>
    <name type="synonym">Buchnera hermonthica</name>
    <dbReference type="NCBI Taxonomy" id="68872"/>
    <lineage>
        <taxon>Eukaryota</taxon>
        <taxon>Viridiplantae</taxon>
        <taxon>Streptophyta</taxon>
        <taxon>Embryophyta</taxon>
        <taxon>Tracheophyta</taxon>
        <taxon>Spermatophyta</taxon>
        <taxon>Magnoliopsida</taxon>
        <taxon>eudicotyledons</taxon>
        <taxon>Gunneridae</taxon>
        <taxon>Pentapetalae</taxon>
        <taxon>asterids</taxon>
        <taxon>lamiids</taxon>
        <taxon>Lamiales</taxon>
        <taxon>Orobanchaceae</taxon>
        <taxon>Buchnereae</taxon>
        <taxon>Striga</taxon>
    </lineage>
</organism>
<dbReference type="PANTHER" id="PTHR47364:SF2">
    <property type="entry name" value="CYSTEINE PROTEINASE INHIBITOR 5"/>
    <property type="match status" value="1"/>
</dbReference>
<dbReference type="Proteomes" id="UP001153555">
    <property type="component" value="Unassembled WGS sequence"/>
</dbReference>
<dbReference type="InterPro" id="IPR000010">
    <property type="entry name" value="Cystatin_dom"/>
</dbReference>
<evidence type="ECO:0000313" key="5">
    <source>
        <dbReference type="EMBL" id="CAA0827004.1"/>
    </source>
</evidence>